<comment type="caution">
    <text evidence="4">The sequence shown here is derived from an EMBL/GenBank/DDBJ whole genome shotgun (WGS) entry which is preliminary data.</text>
</comment>
<protein>
    <recommendedName>
        <fullName evidence="3">MIT domain-containing protein</fullName>
    </recommendedName>
</protein>
<dbReference type="PANTHER" id="PTHR23074">
    <property type="entry name" value="AAA DOMAIN-CONTAINING"/>
    <property type="match status" value="1"/>
</dbReference>
<dbReference type="PANTHER" id="PTHR23074:SF83">
    <property type="entry name" value="VACUOLAR PROTEIN SORTING-ASSOCIATED PROTEIN 4A"/>
    <property type="match status" value="1"/>
</dbReference>
<organism evidence="4 5">
    <name type="scientific">Lithocarpus litseifolius</name>
    <dbReference type="NCBI Taxonomy" id="425828"/>
    <lineage>
        <taxon>Eukaryota</taxon>
        <taxon>Viridiplantae</taxon>
        <taxon>Streptophyta</taxon>
        <taxon>Embryophyta</taxon>
        <taxon>Tracheophyta</taxon>
        <taxon>Spermatophyta</taxon>
        <taxon>Magnoliopsida</taxon>
        <taxon>eudicotyledons</taxon>
        <taxon>Gunneridae</taxon>
        <taxon>Pentapetalae</taxon>
        <taxon>rosids</taxon>
        <taxon>fabids</taxon>
        <taxon>Fagales</taxon>
        <taxon>Fagaceae</taxon>
        <taxon>Lithocarpus</taxon>
    </lineage>
</organism>
<dbReference type="GO" id="GO:0016887">
    <property type="term" value="F:ATP hydrolysis activity"/>
    <property type="evidence" value="ECO:0007669"/>
    <property type="project" value="TreeGrafter"/>
</dbReference>
<evidence type="ECO:0000313" key="4">
    <source>
        <dbReference type="EMBL" id="KAK9999917.1"/>
    </source>
</evidence>
<evidence type="ECO:0000313" key="5">
    <source>
        <dbReference type="Proteomes" id="UP001459277"/>
    </source>
</evidence>
<keyword evidence="1" id="KW-0547">Nucleotide-binding</keyword>
<dbReference type="InterPro" id="IPR007330">
    <property type="entry name" value="MIT_dom"/>
</dbReference>
<evidence type="ECO:0000256" key="2">
    <source>
        <dbReference type="ARBA" id="ARBA00022840"/>
    </source>
</evidence>
<dbReference type="Pfam" id="PF04212">
    <property type="entry name" value="MIT"/>
    <property type="match status" value="1"/>
</dbReference>
<feature type="domain" description="MIT" evidence="3">
    <location>
        <begin position="2"/>
        <end position="79"/>
    </location>
</feature>
<keyword evidence="2" id="KW-0067">ATP-binding</keyword>
<dbReference type="Proteomes" id="UP001459277">
    <property type="component" value="Unassembled WGS sequence"/>
</dbReference>
<dbReference type="GO" id="GO:0005524">
    <property type="term" value="F:ATP binding"/>
    <property type="evidence" value="ECO:0007669"/>
    <property type="project" value="UniProtKB-KW"/>
</dbReference>
<keyword evidence="5" id="KW-1185">Reference proteome</keyword>
<dbReference type="EMBL" id="JAZDWU010000006">
    <property type="protein sequence ID" value="KAK9999917.1"/>
    <property type="molecule type" value="Genomic_DNA"/>
</dbReference>
<reference evidence="4 5" key="1">
    <citation type="submission" date="2024-01" db="EMBL/GenBank/DDBJ databases">
        <title>A telomere-to-telomere, gap-free genome of sweet tea (Lithocarpus litseifolius).</title>
        <authorList>
            <person name="Zhou J."/>
        </authorList>
    </citation>
    <scope>NUCLEOTIDE SEQUENCE [LARGE SCALE GENOMIC DNA]</scope>
    <source>
        <strain evidence="4">Zhou-2022a</strain>
        <tissue evidence="4">Leaf</tissue>
    </source>
</reference>
<dbReference type="Gene3D" id="1.20.58.80">
    <property type="entry name" value="Phosphotransferase system, lactose/cellobiose-type IIA subunit"/>
    <property type="match status" value="1"/>
</dbReference>
<dbReference type="SUPFAM" id="SSF116846">
    <property type="entry name" value="MIT domain"/>
    <property type="match status" value="1"/>
</dbReference>
<evidence type="ECO:0000256" key="1">
    <source>
        <dbReference type="ARBA" id="ARBA00022741"/>
    </source>
</evidence>
<evidence type="ECO:0000259" key="3">
    <source>
        <dbReference type="SMART" id="SM00745"/>
    </source>
</evidence>
<gene>
    <name evidence="4" type="ORF">SO802_019520</name>
</gene>
<dbReference type="AlphaFoldDB" id="A0AAW2CR82"/>
<dbReference type="InterPro" id="IPR050304">
    <property type="entry name" value="MT-severing_AAA_ATPase"/>
</dbReference>
<dbReference type="FunFam" id="1.20.58.80:FF:000007">
    <property type="entry name" value="Suppressor of K+ transport growth defect 1"/>
    <property type="match status" value="1"/>
</dbReference>
<dbReference type="GO" id="GO:0016197">
    <property type="term" value="P:endosomal transport"/>
    <property type="evidence" value="ECO:0007669"/>
    <property type="project" value="TreeGrafter"/>
</dbReference>
<dbReference type="GO" id="GO:0007033">
    <property type="term" value="P:vacuole organization"/>
    <property type="evidence" value="ECO:0007669"/>
    <property type="project" value="TreeGrafter"/>
</dbReference>
<dbReference type="InterPro" id="IPR036181">
    <property type="entry name" value="MIT_dom_sf"/>
</dbReference>
<dbReference type="SMART" id="SM00745">
    <property type="entry name" value="MIT"/>
    <property type="match status" value="1"/>
</dbReference>
<sequence>MFSFFKEQAIEYMKQAVQEDNVGNYTKAFPLYMNALEYFKTQLKHEKNPKIKEAITQNFSEYLRRAGEIRSMLVDYFSPGPATKGDVVEVEEEQEAAPGSTSTKQIRVELESWGIVREKPKVKWSDVAGLDTAKQAL</sequence>
<name>A0AAW2CR82_9ROSI</name>
<accession>A0AAW2CR82</accession>
<proteinExistence type="predicted"/>